<accession>A0A2X3V120</accession>
<keyword evidence="2" id="KW-0472">Membrane</keyword>
<feature type="transmembrane region" description="Helical" evidence="2">
    <location>
        <begin position="20"/>
        <end position="40"/>
    </location>
</feature>
<organism evidence="3 4">
    <name type="scientific">Streptococcus sanguinis</name>
    <dbReference type="NCBI Taxonomy" id="1305"/>
    <lineage>
        <taxon>Bacteria</taxon>
        <taxon>Bacillati</taxon>
        <taxon>Bacillota</taxon>
        <taxon>Bacilli</taxon>
        <taxon>Lactobacillales</taxon>
        <taxon>Streptococcaceae</taxon>
        <taxon>Streptococcus</taxon>
    </lineage>
</organism>
<protein>
    <submittedName>
        <fullName evidence="3">Uncharacterized protein</fullName>
    </submittedName>
</protein>
<feature type="region of interest" description="Disordered" evidence="1">
    <location>
        <begin position="144"/>
        <end position="176"/>
    </location>
</feature>
<evidence type="ECO:0000256" key="1">
    <source>
        <dbReference type="SAM" id="MobiDB-lite"/>
    </source>
</evidence>
<dbReference type="EMBL" id="LS483346">
    <property type="protein sequence ID" value="SQF34944.1"/>
    <property type="molecule type" value="Genomic_DNA"/>
</dbReference>
<feature type="transmembrane region" description="Helical" evidence="2">
    <location>
        <begin position="101"/>
        <end position="119"/>
    </location>
</feature>
<sequence length="176" mass="19851">MTEKELPIKEYLRVKKEAIYSRLIFLLTAVTGAILSFILIHSGSRNLIFENISIGLVVFAGIFISRPYWTKKKQYENQYPELKGMSTRGTEASGNFWGKHLIVYPAIFVYMAWAFFASYHPVQNQEIIDVDLPAISTETEYSLDFPKSDSSASTSDSQGDTQSEASSVGQEEEVNK</sequence>
<dbReference type="Proteomes" id="UP000249623">
    <property type="component" value="Chromosome 1"/>
</dbReference>
<keyword evidence="2" id="KW-1133">Transmembrane helix</keyword>
<proteinExistence type="predicted"/>
<feature type="transmembrane region" description="Helical" evidence="2">
    <location>
        <begin position="52"/>
        <end position="69"/>
    </location>
</feature>
<evidence type="ECO:0000256" key="2">
    <source>
        <dbReference type="SAM" id="Phobius"/>
    </source>
</evidence>
<evidence type="ECO:0000313" key="4">
    <source>
        <dbReference type="Proteomes" id="UP000249623"/>
    </source>
</evidence>
<dbReference type="RefSeq" id="WP_002924406.1">
    <property type="nucleotide sequence ID" value="NZ_CP071430.1"/>
</dbReference>
<keyword evidence="2" id="KW-0812">Transmembrane</keyword>
<reference evidence="3 4" key="1">
    <citation type="submission" date="2018-06" db="EMBL/GenBank/DDBJ databases">
        <authorList>
            <consortium name="Pathogen Informatics"/>
            <person name="Doyle S."/>
        </authorList>
    </citation>
    <scope>NUCLEOTIDE SEQUENCE [LARGE SCALE GENOMIC DNA]</scope>
    <source>
        <strain evidence="3 4">NCTC11085</strain>
    </source>
</reference>
<name>A0A2X3V120_STRSA</name>
<feature type="compositionally biased region" description="Low complexity" evidence="1">
    <location>
        <begin position="148"/>
        <end position="163"/>
    </location>
</feature>
<gene>
    <name evidence="3" type="ORF">NCTC11085_01320</name>
</gene>
<dbReference type="AlphaFoldDB" id="A0A2X3V120"/>
<evidence type="ECO:0000313" key="3">
    <source>
        <dbReference type="EMBL" id="SQF34944.1"/>
    </source>
</evidence>